<dbReference type="Gene3D" id="1.10.510.10">
    <property type="entry name" value="Transferase(Phosphotransferase) domain 1"/>
    <property type="match status" value="1"/>
</dbReference>
<dbReference type="InterPro" id="IPR011009">
    <property type="entry name" value="Kinase-like_dom_sf"/>
</dbReference>
<feature type="domain" description="Protein kinase" evidence="3">
    <location>
        <begin position="58"/>
        <end position="262"/>
    </location>
</feature>
<evidence type="ECO:0000256" key="2">
    <source>
        <dbReference type="SAM" id="SignalP"/>
    </source>
</evidence>
<dbReference type="SUPFAM" id="SSF56112">
    <property type="entry name" value="Protein kinase-like (PK-like)"/>
    <property type="match status" value="1"/>
</dbReference>
<proteinExistence type="predicted"/>
<dbReference type="PROSITE" id="PS00107">
    <property type="entry name" value="PROTEIN_KINASE_ATP"/>
    <property type="match status" value="1"/>
</dbReference>
<evidence type="ECO:0000256" key="1">
    <source>
        <dbReference type="PROSITE-ProRule" id="PRU10141"/>
    </source>
</evidence>
<dbReference type="PANTHER" id="PTHR44329:SF214">
    <property type="entry name" value="PROTEIN KINASE DOMAIN-CONTAINING PROTEIN"/>
    <property type="match status" value="1"/>
</dbReference>
<dbReference type="OrthoDB" id="4062651at2759"/>
<keyword evidence="6" id="KW-1185">Reference proteome</keyword>
<evidence type="ECO:0000313" key="5">
    <source>
        <dbReference type="EMBL" id="VFT86782.1"/>
    </source>
</evidence>
<dbReference type="PROSITE" id="PS50011">
    <property type="entry name" value="PROTEIN_KINASE_DOM"/>
    <property type="match status" value="1"/>
</dbReference>
<dbReference type="GO" id="GO:0005524">
    <property type="term" value="F:ATP binding"/>
    <property type="evidence" value="ECO:0007669"/>
    <property type="project" value="UniProtKB-UniRule"/>
</dbReference>
<reference evidence="4" key="2">
    <citation type="submission" date="2019-06" db="EMBL/GenBank/DDBJ databases">
        <title>Genomics analysis of Aphanomyces spp. identifies a new class of oomycete effector associated with host adaptation.</title>
        <authorList>
            <person name="Gaulin E."/>
        </authorList>
    </citation>
    <scope>NUCLEOTIDE SEQUENCE</scope>
    <source>
        <strain evidence="4">CBS 578.67</strain>
    </source>
</reference>
<feature type="signal peptide" evidence="2">
    <location>
        <begin position="1"/>
        <end position="26"/>
    </location>
</feature>
<gene>
    <name evidence="5" type="primary">Aste57867_9903</name>
    <name evidence="4" type="ORF">As57867_009864</name>
    <name evidence="5" type="ORF">ASTE57867_9903</name>
</gene>
<dbReference type="Pfam" id="PF07714">
    <property type="entry name" value="PK_Tyr_Ser-Thr"/>
    <property type="match status" value="1"/>
</dbReference>
<feature type="chain" id="PRO_5033436967" evidence="2">
    <location>
        <begin position="27"/>
        <end position="262"/>
    </location>
</feature>
<keyword evidence="2" id="KW-0732">Signal</keyword>
<evidence type="ECO:0000259" key="3">
    <source>
        <dbReference type="PROSITE" id="PS50011"/>
    </source>
</evidence>
<dbReference type="EMBL" id="VJMH01005171">
    <property type="protein sequence ID" value="KAF0699528.1"/>
    <property type="molecule type" value="Genomic_DNA"/>
</dbReference>
<protein>
    <submittedName>
        <fullName evidence="5">Aste57867_9903 protein</fullName>
    </submittedName>
</protein>
<evidence type="ECO:0000313" key="6">
    <source>
        <dbReference type="Proteomes" id="UP000332933"/>
    </source>
</evidence>
<keyword evidence="1" id="KW-0067">ATP-binding</keyword>
<dbReference type="AlphaFoldDB" id="A0A485KPN4"/>
<dbReference type="InterPro" id="IPR001245">
    <property type="entry name" value="Ser-Thr/Tyr_kinase_cat_dom"/>
</dbReference>
<dbReference type="Proteomes" id="UP000332933">
    <property type="component" value="Unassembled WGS sequence"/>
</dbReference>
<dbReference type="InterPro" id="IPR000719">
    <property type="entry name" value="Prot_kinase_dom"/>
</dbReference>
<sequence length="262" mass="29305">MSVGSVVIVALFAVMVFLRLKKPTGTNDVSYQSSVYQGDESHMKIQDLQLIRLDCKDLSLSKVLGSGGFANVWLGIYHDQVVAVKKLHGAKVTLGQMQSFVNEIQILCTFDLPYIVKLIGAVWTRPSDLQCVMEMMDGGDLKGYLDRYKAQDFAWAEKIVHIYSIVVELVYLHPLNIIHRDLQSRNVLMDSKKGTKLTDFGISKEDMQATMTAGVGTYRWMAPEVIQNEHYTVAADIYSFGSKFVVVSLGCVLSEFSTHHTP</sequence>
<name>A0A485KPN4_9STRA</name>
<reference evidence="5 6" key="1">
    <citation type="submission" date="2019-03" db="EMBL/GenBank/DDBJ databases">
        <authorList>
            <person name="Gaulin E."/>
            <person name="Dumas B."/>
        </authorList>
    </citation>
    <scope>NUCLEOTIDE SEQUENCE [LARGE SCALE GENOMIC DNA]</scope>
    <source>
        <strain evidence="5">CBS 568.67</strain>
    </source>
</reference>
<dbReference type="InterPro" id="IPR017441">
    <property type="entry name" value="Protein_kinase_ATP_BS"/>
</dbReference>
<dbReference type="GO" id="GO:0004674">
    <property type="term" value="F:protein serine/threonine kinase activity"/>
    <property type="evidence" value="ECO:0007669"/>
    <property type="project" value="TreeGrafter"/>
</dbReference>
<dbReference type="PANTHER" id="PTHR44329">
    <property type="entry name" value="SERINE/THREONINE-PROTEIN KINASE TNNI3K-RELATED"/>
    <property type="match status" value="1"/>
</dbReference>
<keyword evidence="1" id="KW-0547">Nucleotide-binding</keyword>
<evidence type="ECO:0000313" key="4">
    <source>
        <dbReference type="EMBL" id="KAF0699528.1"/>
    </source>
</evidence>
<organism evidence="5 6">
    <name type="scientific">Aphanomyces stellatus</name>
    <dbReference type="NCBI Taxonomy" id="120398"/>
    <lineage>
        <taxon>Eukaryota</taxon>
        <taxon>Sar</taxon>
        <taxon>Stramenopiles</taxon>
        <taxon>Oomycota</taxon>
        <taxon>Saprolegniomycetes</taxon>
        <taxon>Saprolegniales</taxon>
        <taxon>Verrucalvaceae</taxon>
        <taxon>Aphanomyces</taxon>
    </lineage>
</organism>
<dbReference type="EMBL" id="CAADRA010005192">
    <property type="protein sequence ID" value="VFT86782.1"/>
    <property type="molecule type" value="Genomic_DNA"/>
</dbReference>
<accession>A0A485KPN4</accession>
<feature type="binding site" evidence="1">
    <location>
        <position position="86"/>
    </location>
    <ligand>
        <name>ATP</name>
        <dbReference type="ChEBI" id="CHEBI:30616"/>
    </ligand>
</feature>
<dbReference type="InterPro" id="IPR051681">
    <property type="entry name" value="Ser/Thr_Kinases-Pseudokinases"/>
</dbReference>